<keyword evidence="2" id="KW-1185">Reference proteome</keyword>
<reference evidence="1 2" key="2">
    <citation type="journal article" date="2018" name="Plant J.">
        <title>The Physcomitrella patens chromosome-scale assembly reveals moss genome structure and evolution.</title>
        <authorList>
            <person name="Lang D."/>
            <person name="Ullrich K.K."/>
            <person name="Murat F."/>
            <person name="Fuchs J."/>
            <person name="Jenkins J."/>
            <person name="Haas F.B."/>
            <person name="Piednoel M."/>
            <person name="Gundlach H."/>
            <person name="Van Bel M."/>
            <person name="Meyberg R."/>
            <person name="Vives C."/>
            <person name="Morata J."/>
            <person name="Symeonidi A."/>
            <person name="Hiss M."/>
            <person name="Muchero W."/>
            <person name="Kamisugi Y."/>
            <person name="Saleh O."/>
            <person name="Blanc G."/>
            <person name="Decker E.L."/>
            <person name="van Gessel N."/>
            <person name="Grimwood J."/>
            <person name="Hayes R.D."/>
            <person name="Graham S.W."/>
            <person name="Gunter L.E."/>
            <person name="McDaniel S.F."/>
            <person name="Hoernstein S.N.W."/>
            <person name="Larsson A."/>
            <person name="Li F.W."/>
            <person name="Perroud P.F."/>
            <person name="Phillips J."/>
            <person name="Ranjan P."/>
            <person name="Rokshar D.S."/>
            <person name="Rothfels C.J."/>
            <person name="Schneider L."/>
            <person name="Shu S."/>
            <person name="Stevenson D.W."/>
            <person name="Thummler F."/>
            <person name="Tillich M."/>
            <person name="Villarreal Aguilar J.C."/>
            <person name="Widiez T."/>
            <person name="Wong G.K."/>
            <person name="Wymore A."/>
            <person name="Zhang Y."/>
            <person name="Zimmer A.D."/>
            <person name="Quatrano R.S."/>
            <person name="Mayer K.F.X."/>
            <person name="Goodstein D."/>
            <person name="Casacuberta J.M."/>
            <person name="Vandepoele K."/>
            <person name="Reski R."/>
            <person name="Cuming A.C."/>
            <person name="Tuskan G.A."/>
            <person name="Maumus F."/>
            <person name="Salse J."/>
            <person name="Schmutz J."/>
            <person name="Rensing S.A."/>
        </authorList>
    </citation>
    <scope>NUCLEOTIDE SEQUENCE [LARGE SCALE GENOMIC DNA]</scope>
    <source>
        <strain evidence="1 2">cv. Gransden 2004</strain>
    </source>
</reference>
<sequence>MKVKICHQFRATASGIGDVAQMVERSLSMREVWGSIPHFSSTWLARCVTTTFVLSLM</sequence>
<evidence type="ECO:0000313" key="1">
    <source>
        <dbReference type="EnsemblPlants" id="PAC:32924069.CDS.1"/>
    </source>
</evidence>
<reference evidence="1" key="3">
    <citation type="submission" date="2020-12" db="UniProtKB">
        <authorList>
            <consortium name="EnsemblPlants"/>
        </authorList>
    </citation>
    <scope>IDENTIFICATION</scope>
</reference>
<organism evidence="1 2">
    <name type="scientific">Physcomitrium patens</name>
    <name type="common">Spreading-leaved earth moss</name>
    <name type="synonym">Physcomitrella patens</name>
    <dbReference type="NCBI Taxonomy" id="3218"/>
    <lineage>
        <taxon>Eukaryota</taxon>
        <taxon>Viridiplantae</taxon>
        <taxon>Streptophyta</taxon>
        <taxon>Embryophyta</taxon>
        <taxon>Bryophyta</taxon>
        <taxon>Bryophytina</taxon>
        <taxon>Bryopsida</taxon>
        <taxon>Funariidae</taxon>
        <taxon>Funariales</taxon>
        <taxon>Funariaceae</taxon>
        <taxon>Physcomitrium</taxon>
    </lineage>
</organism>
<proteinExistence type="predicted"/>
<dbReference type="EnsemblPlants" id="Pp3c7_22411V3.1">
    <property type="protein sequence ID" value="PAC:32924069.CDS.1"/>
    <property type="gene ID" value="Pp3c7_22411"/>
</dbReference>
<evidence type="ECO:0000313" key="2">
    <source>
        <dbReference type="Proteomes" id="UP000006727"/>
    </source>
</evidence>
<dbReference type="AntiFam" id="ANF00010">
    <property type="entry name" value="tRNA translation"/>
</dbReference>
<accession>A0A7I3Z6H2</accession>
<dbReference type="Proteomes" id="UP000006727">
    <property type="component" value="Chromosome 7"/>
</dbReference>
<dbReference type="InParanoid" id="A0A7I3Z6H2"/>
<dbReference type="Gramene" id="Pp3c7_22411V3.1">
    <property type="protein sequence ID" value="PAC:32924069.CDS.1"/>
    <property type="gene ID" value="Pp3c7_22411"/>
</dbReference>
<dbReference type="AlphaFoldDB" id="A0A7I3Z6H2"/>
<reference evidence="1 2" key="1">
    <citation type="journal article" date="2008" name="Science">
        <title>The Physcomitrella genome reveals evolutionary insights into the conquest of land by plants.</title>
        <authorList>
            <person name="Rensing S."/>
            <person name="Lang D."/>
            <person name="Zimmer A."/>
            <person name="Terry A."/>
            <person name="Salamov A."/>
            <person name="Shapiro H."/>
            <person name="Nishiyama T."/>
            <person name="Perroud P.-F."/>
            <person name="Lindquist E."/>
            <person name="Kamisugi Y."/>
            <person name="Tanahashi T."/>
            <person name="Sakakibara K."/>
            <person name="Fujita T."/>
            <person name="Oishi K."/>
            <person name="Shin-I T."/>
            <person name="Kuroki Y."/>
            <person name="Toyoda A."/>
            <person name="Suzuki Y."/>
            <person name="Hashimoto A."/>
            <person name="Yamaguchi K."/>
            <person name="Sugano A."/>
            <person name="Kohara Y."/>
            <person name="Fujiyama A."/>
            <person name="Anterola A."/>
            <person name="Aoki S."/>
            <person name="Ashton N."/>
            <person name="Barbazuk W.B."/>
            <person name="Barker E."/>
            <person name="Bennetzen J."/>
            <person name="Bezanilla M."/>
            <person name="Blankenship R."/>
            <person name="Cho S.H."/>
            <person name="Dutcher S."/>
            <person name="Estelle M."/>
            <person name="Fawcett J.A."/>
            <person name="Gundlach H."/>
            <person name="Hanada K."/>
            <person name="Heyl A."/>
            <person name="Hicks K.A."/>
            <person name="Hugh J."/>
            <person name="Lohr M."/>
            <person name="Mayer K."/>
            <person name="Melkozernov A."/>
            <person name="Murata T."/>
            <person name="Nelson D."/>
            <person name="Pils B."/>
            <person name="Prigge M."/>
            <person name="Reiss B."/>
            <person name="Renner T."/>
            <person name="Rombauts S."/>
            <person name="Rushton P."/>
            <person name="Sanderfoot A."/>
            <person name="Schween G."/>
            <person name="Shiu S.-H."/>
            <person name="Stueber K."/>
            <person name="Theodoulou F.L."/>
            <person name="Tu H."/>
            <person name="Van de Peer Y."/>
            <person name="Verrier P.J."/>
            <person name="Waters E."/>
            <person name="Wood A."/>
            <person name="Yang L."/>
            <person name="Cove D."/>
            <person name="Cuming A."/>
            <person name="Hasebe M."/>
            <person name="Lucas S."/>
            <person name="Mishler D.B."/>
            <person name="Reski R."/>
            <person name="Grigoriev I."/>
            <person name="Quatrano R.S."/>
            <person name="Boore J.L."/>
        </authorList>
    </citation>
    <scope>NUCLEOTIDE SEQUENCE [LARGE SCALE GENOMIC DNA]</scope>
    <source>
        <strain evidence="1 2">cv. Gransden 2004</strain>
    </source>
</reference>
<protein>
    <submittedName>
        <fullName evidence="1">Uncharacterized protein</fullName>
    </submittedName>
</protein>
<dbReference type="EMBL" id="ABEU02000007">
    <property type="status" value="NOT_ANNOTATED_CDS"/>
    <property type="molecule type" value="Genomic_DNA"/>
</dbReference>
<name>A0A7I3Z6H2_PHYPA</name>